<keyword evidence="6 8" id="KW-0520">NAD</keyword>
<sequence>MRKVVLIGTGAVGTAYAYSLINQGFITDLVLIDMNEEKARGEAMDLIHGMAFASSNIDVKHGTYEECSNADIVCVTAGANQKPGETRLELVEKNAKIMQSITQKVVENGFDGIFLIASNPVDILTHVCQKESGFEPSRVIGSGTTLDTARFKVLLGEYLELDPRNVHAVIIGEHGDSELPVWSQASIGTENLDKVLKRRNNPSDAENLEQIFINVKNAAYEIINRKGVTNFGIGMSLSRITKAILNDENSILPVSCLLDNKYEQHDIYMSVPAVVNREGIKEVIELELLDKEKSLFQQSAEALKEARKNIFK</sequence>
<dbReference type="NCBIfam" id="NF004863">
    <property type="entry name" value="PRK06223.1"/>
    <property type="match status" value="1"/>
</dbReference>
<dbReference type="NCBIfam" id="NF000824">
    <property type="entry name" value="PRK00066.1"/>
    <property type="match status" value="1"/>
</dbReference>
<comment type="subunit">
    <text evidence="8">Homotetramer.</text>
</comment>
<evidence type="ECO:0000256" key="8">
    <source>
        <dbReference type="HAMAP-Rule" id="MF_00488"/>
    </source>
</evidence>
<feature type="domain" description="Lactate/malate dehydrogenase N-terminal" evidence="9">
    <location>
        <begin position="3"/>
        <end position="141"/>
    </location>
</feature>
<comment type="catalytic activity">
    <reaction evidence="7 8">
        <text>(S)-lactate + NAD(+) = pyruvate + NADH + H(+)</text>
        <dbReference type="Rhea" id="RHEA:23444"/>
        <dbReference type="ChEBI" id="CHEBI:15361"/>
        <dbReference type="ChEBI" id="CHEBI:15378"/>
        <dbReference type="ChEBI" id="CHEBI:16651"/>
        <dbReference type="ChEBI" id="CHEBI:57540"/>
        <dbReference type="ChEBI" id="CHEBI:57945"/>
        <dbReference type="EC" id="1.1.1.27"/>
    </reaction>
</comment>
<evidence type="ECO:0000256" key="3">
    <source>
        <dbReference type="ARBA" id="ARBA00012967"/>
    </source>
</evidence>
<feature type="binding site" evidence="8">
    <location>
        <position position="12"/>
    </location>
    <ligand>
        <name>NAD(+)</name>
        <dbReference type="ChEBI" id="CHEBI:57540"/>
    </ligand>
</feature>
<feature type="binding site" evidence="8">
    <location>
        <begin position="78"/>
        <end position="79"/>
    </location>
    <ligand>
        <name>NAD(+)</name>
        <dbReference type="ChEBI" id="CHEBI:57540"/>
    </ligand>
</feature>
<dbReference type="InterPro" id="IPR018177">
    <property type="entry name" value="L-lactate_DH_AS"/>
</dbReference>
<dbReference type="PANTHER" id="PTHR43128">
    <property type="entry name" value="L-2-HYDROXYCARBOXYLATE DEHYDROGENASE (NAD(P)(+))"/>
    <property type="match status" value="1"/>
</dbReference>
<comment type="function">
    <text evidence="8">Catalyzes the conversion of lactate to pyruvate.</text>
</comment>
<dbReference type="InterPro" id="IPR011304">
    <property type="entry name" value="L-lactate_DH"/>
</dbReference>
<dbReference type="InterPro" id="IPR001557">
    <property type="entry name" value="L-lactate/malate_DH"/>
</dbReference>
<comment type="similarity">
    <text evidence="2 8">Belongs to the LDH/MDH superfamily. LDH family.</text>
</comment>
<keyword evidence="5 8" id="KW-0560">Oxidoreductase</keyword>
<evidence type="ECO:0000256" key="4">
    <source>
        <dbReference type="ARBA" id="ARBA00022533"/>
    </source>
</evidence>
<feature type="active site" description="Proton acceptor" evidence="8">
    <location>
        <position position="174"/>
    </location>
</feature>
<evidence type="ECO:0000256" key="2">
    <source>
        <dbReference type="ARBA" id="ARBA00006054"/>
    </source>
</evidence>
<evidence type="ECO:0000313" key="12">
    <source>
        <dbReference type="Proteomes" id="UP001595880"/>
    </source>
</evidence>
<dbReference type="Gene3D" id="3.40.50.720">
    <property type="entry name" value="NAD(P)-binding Rossmann-like Domain"/>
    <property type="match status" value="1"/>
</dbReference>
<dbReference type="SUPFAM" id="SSF56327">
    <property type="entry name" value="LDH C-terminal domain-like"/>
    <property type="match status" value="1"/>
</dbReference>
<protein>
    <recommendedName>
        <fullName evidence="3 8">L-lactate dehydrogenase</fullName>
        <shortName evidence="8">L-LDH</shortName>
        <ecNumber evidence="3 8">1.1.1.27</ecNumber>
    </recommendedName>
</protein>
<evidence type="ECO:0000256" key="5">
    <source>
        <dbReference type="ARBA" id="ARBA00023002"/>
    </source>
</evidence>
<dbReference type="PROSITE" id="PS00064">
    <property type="entry name" value="L_LDH"/>
    <property type="match status" value="1"/>
</dbReference>
<feature type="binding site" evidence="8">
    <location>
        <begin position="147"/>
        <end position="150"/>
    </location>
    <ligand>
        <name>substrate</name>
    </ligand>
</feature>
<feature type="binding site" evidence="8">
    <location>
        <position position="33"/>
    </location>
    <ligand>
        <name>NAD(+)</name>
        <dbReference type="ChEBI" id="CHEBI:57540"/>
    </ligand>
</feature>
<feature type="binding site" evidence="8">
    <location>
        <position position="64"/>
    </location>
    <ligand>
        <name>NAD(+)</name>
        <dbReference type="ChEBI" id="CHEBI:57540"/>
    </ligand>
</feature>
<feature type="binding site" evidence="8">
    <location>
        <position position="38"/>
    </location>
    <ligand>
        <name>NAD(+)</name>
        <dbReference type="ChEBI" id="CHEBI:57540"/>
    </ligand>
</feature>
<comment type="activity regulation">
    <text evidence="8">Allosterically activated by fructose 1,6-bisphosphate (FBP).</text>
</comment>
<feature type="binding site" evidence="8">
    <location>
        <position position="152"/>
    </location>
    <ligand>
        <name>beta-D-fructose 1,6-bisphosphate</name>
        <dbReference type="ChEBI" id="CHEBI:32966"/>
        <note>allosteric activator</note>
    </ligand>
</feature>
<name>A0ABV8VZ80_9BACI</name>
<feature type="modified residue" description="Phosphotyrosine" evidence="8">
    <location>
        <position position="220"/>
    </location>
</feature>
<dbReference type="InterPro" id="IPR022383">
    <property type="entry name" value="Lactate/malate_DH_C"/>
</dbReference>
<keyword evidence="8" id="KW-0963">Cytoplasm</keyword>
<dbReference type="SUPFAM" id="SSF51735">
    <property type="entry name" value="NAD(P)-binding Rossmann-fold domains"/>
    <property type="match status" value="1"/>
</dbReference>
<evidence type="ECO:0000259" key="9">
    <source>
        <dbReference type="Pfam" id="PF00056"/>
    </source>
</evidence>
<dbReference type="InterPro" id="IPR036291">
    <property type="entry name" value="NAD(P)-bd_dom_sf"/>
</dbReference>
<dbReference type="PANTHER" id="PTHR43128:SF16">
    <property type="entry name" value="L-LACTATE DEHYDROGENASE"/>
    <property type="match status" value="1"/>
</dbReference>
<evidence type="ECO:0000256" key="6">
    <source>
        <dbReference type="ARBA" id="ARBA00023027"/>
    </source>
</evidence>
<feature type="binding site" evidence="8">
    <location>
        <position position="142"/>
    </location>
    <ligand>
        <name>NAD(+)</name>
        <dbReference type="ChEBI" id="CHEBI:57540"/>
    </ligand>
</feature>
<dbReference type="Pfam" id="PF00056">
    <property type="entry name" value="Ldh_1_N"/>
    <property type="match status" value="1"/>
</dbReference>
<dbReference type="CDD" id="cd05291">
    <property type="entry name" value="HicDH_like"/>
    <property type="match status" value="1"/>
</dbReference>
<keyword evidence="12" id="KW-1185">Reference proteome</keyword>
<reference evidence="12" key="1">
    <citation type="journal article" date="2019" name="Int. J. Syst. Evol. Microbiol.">
        <title>The Global Catalogue of Microorganisms (GCM) 10K type strain sequencing project: providing services to taxonomists for standard genome sequencing and annotation.</title>
        <authorList>
            <consortium name="The Broad Institute Genomics Platform"/>
            <consortium name="The Broad Institute Genome Sequencing Center for Infectious Disease"/>
            <person name="Wu L."/>
            <person name="Ma J."/>
        </authorList>
    </citation>
    <scope>NUCLEOTIDE SEQUENCE [LARGE SCALE GENOMIC DNA]</scope>
    <source>
        <strain evidence="12">KACC 14058</strain>
    </source>
</reference>
<comment type="subcellular location">
    <subcellularLocation>
        <location evidence="8">Cytoplasm</location>
    </subcellularLocation>
</comment>
<dbReference type="Proteomes" id="UP001595880">
    <property type="component" value="Unassembled WGS sequence"/>
</dbReference>
<evidence type="ECO:0000259" key="10">
    <source>
        <dbReference type="Pfam" id="PF02866"/>
    </source>
</evidence>
<comment type="caution">
    <text evidence="11">The sequence shown here is derived from an EMBL/GenBank/DDBJ whole genome shotgun (WGS) entry which is preliminary data.</text>
</comment>
<feature type="binding site" evidence="8">
    <location>
        <begin position="117"/>
        <end position="119"/>
    </location>
    <ligand>
        <name>NAD(+)</name>
        <dbReference type="ChEBI" id="CHEBI:57540"/>
    </ligand>
</feature>
<dbReference type="RefSeq" id="WP_390200303.1">
    <property type="nucleotide sequence ID" value="NZ_JBHSDV010000005.1"/>
</dbReference>
<evidence type="ECO:0000256" key="1">
    <source>
        <dbReference type="ARBA" id="ARBA00004843"/>
    </source>
</evidence>
<dbReference type="InterPro" id="IPR015955">
    <property type="entry name" value="Lactate_DH/Glyco_Ohase_4_C"/>
</dbReference>
<accession>A0ABV8VZ80</accession>
<feature type="binding site" evidence="8">
    <location>
        <begin position="119"/>
        <end position="122"/>
    </location>
    <ligand>
        <name>substrate</name>
    </ligand>
</feature>
<dbReference type="NCBIfam" id="TIGR01771">
    <property type="entry name" value="L-LDH-NAD"/>
    <property type="match status" value="1"/>
</dbReference>
<dbReference type="HAMAP" id="MF_00488">
    <property type="entry name" value="Lactate_dehydrog"/>
    <property type="match status" value="1"/>
</dbReference>
<dbReference type="PIRSF" id="PIRSF000102">
    <property type="entry name" value="Lac_mal_DH"/>
    <property type="match status" value="1"/>
</dbReference>
<keyword evidence="8" id="KW-0597">Phosphoprotein</keyword>
<feature type="binding site" evidence="8">
    <location>
        <position position="100"/>
    </location>
    <ligand>
        <name>NAD(+)</name>
        <dbReference type="ChEBI" id="CHEBI:57540"/>
    </ligand>
</feature>
<feature type="binding site" evidence="8">
    <location>
        <position position="229"/>
    </location>
    <ligand>
        <name>substrate</name>
    </ligand>
</feature>
<evidence type="ECO:0000313" key="11">
    <source>
        <dbReference type="EMBL" id="MFC4388925.1"/>
    </source>
</evidence>
<dbReference type="GO" id="GO:0004459">
    <property type="term" value="F:L-lactate dehydrogenase (NAD+) activity"/>
    <property type="evidence" value="ECO:0007669"/>
    <property type="project" value="UniProtKB-EC"/>
</dbReference>
<feature type="binding site" evidence="8">
    <location>
        <position position="81"/>
    </location>
    <ligand>
        <name>substrate</name>
    </ligand>
</feature>
<gene>
    <name evidence="8" type="primary">ldh</name>
    <name evidence="11" type="ORF">ACFOZ1_14070</name>
</gene>
<dbReference type="Gene3D" id="3.90.110.10">
    <property type="entry name" value="Lactate dehydrogenase/glycoside hydrolase, family 4, C-terminal"/>
    <property type="match status" value="1"/>
</dbReference>
<keyword evidence="4 8" id="KW-0021">Allosteric enzyme</keyword>
<dbReference type="Pfam" id="PF02866">
    <property type="entry name" value="Ldh_1_C"/>
    <property type="match status" value="1"/>
</dbReference>
<organism evidence="11 12">
    <name type="scientific">Gracilibacillus marinus</name>
    <dbReference type="NCBI Taxonomy" id="630535"/>
    <lineage>
        <taxon>Bacteria</taxon>
        <taxon>Bacillati</taxon>
        <taxon>Bacillota</taxon>
        <taxon>Bacilli</taxon>
        <taxon>Bacillales</taxon>
        <taxon>Bacillaceae</taxon>
        <taxon>Gracilibacillus</taxon>
    </lineage>
</organism>
<evidence type="ECO:0000256" key="7">
    <source>
        <dbReference type="ARBA" id="ARBA00049258"/>
    </source>
</evidence>
<dbReference type="InterPro" id="IPR001236">
    <property type="entry name" value="Lactate/malate_DH_N"/>
</dbReference>
<comment type="pathway">
    <text evidence="1 8">Fermentation; pyruvate fermentation to lactate; (S)-lactate from pyruvate: step 1/1.</text>
</comment>
<feature type="domain" description="Lactate/malate dehydrogenase C-terminal" evidence="10">
    <location>
        <begin position="144"/>
        <end position="311"/>
    </location>
</feature>
<dbReference type="EMBL" id="JBHSDV010000005">
    <property type="protein sequence ID" value="MFC4388925.1"/>
    <property type="molecule type" value="Genomic_DNA"/>
</dbReference>
<feature type="binding site" evidence="8">
    <location>
        <position position="87"/>
    </location>
    <ligand>
        <name>substrate</name>
    </ligand>
</feature>
<dbReference type="PRINTS" id="PR00086">
    <property type="entry name" value="LLDHDRGNASE"/>
</dbReference>
<feature type="binding site" evidence="8">
    <location>
        <position position="167"/>
    </location>
    <ligand>
        <name>beta-D-fructose 1,6-bisphosphate</name>
        <dbReference type="ChEBI" id="CHEBI:32966"/>
        <note>allosteric activator</note>
    </ligand>
</feature>
<proteinExistence type="inferred from homology"/>
<dbReference type="EC" id="1.1.1.27" evidence="3 8"/>